<reference evidence="3" key="1">
    <citation type="journal article" date="2020" name="J Insects Food Feed">
        <title>The yellow mealworm (Tenebrio molitor) genome: a resource for the emerging insects as food and feed industry.</title>
        <authorList>
            <person name="Eriksson T."/>
            <person name="Andere A."/>
            <person name="Kelstrup H."/>
            <person name="Emery V."/>
            <person name="Picard C."/>
        </authorList>
    </citation>
    <scope>NUCLEOTIDE SEQUENCE</scope>
    <source>
        <strain evidence="3">Stoneville</strain>
        <tissue evidence="3">Whole head</tissue>
    </source>
</reference>
<feature type="region of interest" description="Disordered" evidence="1">
    <location>
        <begin position="332"/>
        <end position="351"/>
    </location>
</feature>
<dbReference type="InterPro" id="IPR036034">
    <property type="entry name" value="PDZ_sf"/>
</dbReference>
<evidence type="ECO:0000259" key="2">
    <source>
        <dbReference type="PROSITE" id="PS50106"/>
    </source>
</evidence>
<dbReference type="AlphaFoldDB" id="A0A8J6LR78"/>
<keyword evidence="4" id="KW-1185">Reference proteome</keyword>
<dbReference type="Pfam" id="PF00595">
    <property type="entry name" value="PDZ"/>
    <property type="match status" value="1"/>
</dbReference>
<dbReference type="PROSITE" id="PS50106">
    <property type="entry name" value="PDZ"/>
    <property type="match status" value="1"/>
</dbReference>
<dbReference type="PANTHER" id="PTHR15545:SF8">
    <property type="entry name" value="SLO-INTERACTING PROTEIN 1"/>
    <property type="match status" value="1"/>
</dbReference>
<dbReference type="InterPro" id="IPR001478">
    <property type="entry name" value="PDZ"/>
</dbReference>
<comment type="caution">
    <text evidence="3">The sequence shown here is derived from an EMBL/GenBank/DDBJ whole genome shotgun (WGS) entry which is preliminary data.</text>
</comment>
<dbReference type="CDD" id="cd06716">
    <property type="entry name" value="PDZ2-PDZRN4-like"/>
    <property type="match status" value="1"/>
</dbReference>
<proteinExistence type="predicted"/>
<reference evidence="3" key="2">
    <citation type="submission" date="2021-08" db="EMBL/GenBank/DDBJ databases">
        <authorList>
            <person name="Eriksson T."/>
        </authorList>
    </citation>
    <scope>NUCLEOTIDE SEQUENCE</scope>
    <source>
        <strain evidence="3">Stoneville</strain>
        <tissue evidence="3">Whole head</tissue>
    </source>
</reference>
<dbReference type="EMBL" id="JABDTM020000510">
    <property type="protein sequence ID" value="KAH0822651.1"/>
    <property type="molecule type" value="Genomic_DNA"/>
</dbReference>
<evidence type="ECO:0000256" key="1">
    <source>
        <dbReference type="SAM" id="MobiDB-lite"/>
    </source>
</evidence>
<name>A0A8J6LR78_TENMO</name>
<accession>A0A8J6LR78</accession>
<dbReference type="PANTHER" id="PTHR15545">
    <property type="entry name" value="PDZ DOMAIN CONTAINING RING FINGER PROTEIN 3, 4"/>
    <property type="match status" value="1"/>
</dbReference>
<evidence type="ECO:0000313" key="3">
    <source>
        <dbReference type="EMBL" id="KAH0822651.1"/>
    </source>
</evidence>
<protein>
    <recommendedName>
        <fullName evidence="2">PDZ domain-containing protein</fullName>
    </recommendedName>
</protein>
<gene>
    <name evidence="3" type="ORF">GEV33_000140</name>
</gene>
<dbReference type="Gene3D" id="2.30.42.10">
    <property type="match status" value="1"/>
</dbReference>
<feature type="region of interest" description="Disordered" evidence="1">
    <location>
        <begin position="385"/>
        <end position="432"/>
    </location>
</feature>
<organism evidence="3 4">
    <name type="scientific">Tenebrio molitor</name>
    <name type="common">Yellow mealworm beetle</name>
    <dbReference type="NCBI Taxonomy" id="7067"/>
    <lineage>
        <taxon>Eukaryota</taxon>
        <taxon>Metazoa</taxon>
        <taxon>Ecdysozoa</taxon>
        <taxon>Arthropoda</taxon>
        <taxon>Hexapoda</taxon>
        <taxon>Insecta</taxon>
        <taxon>Pterygota</taxon>
        <taxon>Neoptera</taxon>
        <taxon>Endopterygota</taxon>
        <taxon>Coleoptera</taxon>
        <taxon>Polyphaga</taxon>
        <taxon>Cucujiformia</taxon>
        <taxon>Tenebrionidae</taxon>
        <taxon>Tenebrio</taxon>
    </lineage>
</organism>
<dbReference type="SMART" id="SM00228">
    <property type="entry name" value="PDZ"/>
    <property type="match status" value="1"/>
</dbReference>
<sequence length="473" mass="52816">MTRDPFLTSPILNTANFELLDHDRKFLARFELSCRVNGTDVSSFPHEDAVRAFLTAQEPIVVEVKRRISESSQEKSPTSTKLISTGCQTELSGLTWLEENSLDCLTHDIDLEHADIMNINSLDAALCSSGKSNASNIDIGLIVWLVVTCHEVTLRKCSSDEKLGLTVCYSSGSEADTCTEVYIRDIAPQSVADRDGRLRQGDQILQVNGKDVANKEETESLFAENRKAVTLLVSRCYNRSEEYLDAEPIDAISPGGRSAAYQNSLIEQLVQQQTESQHSPRNDAAPKVPPHFIQERLNLTNSLVRSKMDSINHEISELDHRMQNIQLVKIDKRKPPQLPHVPAPQESDTEHIYETIPESVDSEMEPIYSCPYEADEQSMIEQWLKSQDQGWTPQAKEAAPKDNKKQRCKSSKSNSSGEEHENSSSAYNTGGSCNSNPLTFELACSQDSKQKDTYRCVPDCSKHNYSSDVSGPR</sequence>
<dbReference type="Proteomes" id="UP000719412">
    <property type="component" value="Unassembled WGS sequence"/>
</dbReference>
<dbReference type="SUPFAM" id="SSF50156">
    <property type="entry name" value="PDZ domain-like"/>
    <property type="match status" value="1"/>
</dbReference>
<evidence type="ECO:0000313" key="4">
    <source>
        <dbReference type="Proteomes" id="UP000719412"/>
    </source>
</evidence>
<dbReference type="InterPro" id="IPR051971">
    <property type="entry name" value="E3_ubiquitin-PDZ_ligase"/>
</dbReference>
<feature type="domain" description="PDZ" evidence="2">
    <location>
        <begin position="151"/>
        <end position="237"/>
    </location>
</feature>